<evidence type="ECO:0000256" key="1">
    <source>
        <dbReference type="SAM" id="MobiDB-lite"/>
    </source>
</evidence>
<sequence>MASQVSQIEEIPRNDELVPQICLKIINLNLHEHGGSIAPHGKGEEERRGRARERQLVPVVRKHQLQSYDHLLQDLPLARLTANTNTAPPPTRSRPRQYQLPSPPPPPLSSRQHQHQLPSPITSRKHQYHQSTSPTLPRKHHHQSLSPTPANRQHHQPTSRKQHQPASPTPSRKHHHQSLSPTPSRRKHHQTSPPPYTTRGTSRQRTAGFQDQKQQQQQSPFHQGQDSVFVIFVQGMNNIMKSDGQKIIQTIVKLLDKNAELLLEKDHQLSTDSTTSQEMTVNNVVKYSVLHALNELVDEGVLDISRSQLVAVAQCLTVTVMFRGNLTELGRQMWNSSYAQVFRDAWMSFGCLGAVFLISSIRQ</sequence>
<gene>
    <name evidence="2" type="ORF">Pcinc_020034</name>
</gene>
<protein>
    <submittedName>
        <fullName evidence="2">Uncharacterized protein</fullName>
    </submittedName>
</protein>
<feature type="region of interest" description="Disordered" evidence="1">
    <location>
        <begin position="33"/>
        <end position="56"/>
    </location>
</feature>
<comment type="caution">
    <text evidence="2">The sequence shown here is derived from an EMBL/GenBank/DDBJ whole genome shotgun (WGS) entry which is preliminary data.</text>
</comment>
<feature type="compositionally biased region" description="Basic and acidic residues" evidence="1">
    <location>
        <begin position="41"/>
        <end position="55"/>
    </location>
</feature>
<evidence type="ECO:0000313" key="3">
    <source>
        <dbReference type="Proteomes" id="UP001286313"/>
    </source>
</evidence>
<evidence type="ECO:0000313" key="2">
    <source>
        <dbReference type="EMBL" id="KAK3875073.1"/>
    </source>
</evidence>
<dbReference type="Proteomes" id="UP001286313">
    <property type="component" value="Unassembled WGS sequence"/>
</dbReference>
<dbReference type="EMBL" id="JAWQEG010002014">
    <property type="protein sequence ID" value="KAK3875073.1"/>
    <property type="molecule type" value="Genomic_DNA"/>
</dbReference>
<feature type="region of interest" description="Disordered" evidence="1">
    <location>
        <begin position="79"/>
        <end position="222"/>
    </location>
</feature>
<accession>A0AAE1FNJ9</accession>
<feature type="compositionally biased region" description="Basic residues" evidence="1">
    <location>
        <begin position="152"/>
        <end position="163"/>
    </location>
</feature>
<keyword evidence="3" id="KW-1185">Reference proteome</keyword>
<name>A0AAE1FNJ9_PETCI</name>
<feature type="compositionally biased region" description="Polar residues" evidence="1">
    <location>
        <begin position="198"/>
        <end position="209"/>
    </location>
</feature>
<dbReference type="AlphaFoldDB" id="A0AAE1FNJ9"/>
<organism evidence="2 3">
    <name type="scientific">Petrolisthes cinctipes</name>
    <name type="common">Flat porcelain crab</name>
    <dbReference type="NCBI Taxonomy" id="88211"/>
    <lineage>
        <taxon>Eukaryota</taxon>
        <taxon>Metazoa</taxon>
        <taxon>Ecdysozoa</taxon>
        <taxon>Arthropoda</taxon>
        <taxon>Crustacea</taxon>
        <taxon>Multicrustacea</taxon>
        <taxon>Malacostraca</taxon>
        <taxon>Eumalacostraca</taxon>
        <taxon>Eucarida</taxon>
        <taxon>Decapoda</taxon>
        <taxon>Pleocyemata</taxon>
        <taxon>Anomura</taxon>
        <taxon>Galatheoidea</taxon>
        <taxon>Porcellanidae</taxon>
        <taxon>Petrolisthes</taxon>
    </lineage>
</organism>
<proteinExistence type="predicted"/>
<feature type="compositionally biased region" description="Low complexity" evidence="1">
    <location>
        <begin position="210"/>
        <end position="222"/>
    </location>
</feature>
<reference evidence="2" key="1">
    <citation type="submission" date="2023-10" db="EMBL/GenBank/DDBJ databases">
        <title>Genome assemblies of two species of porcelain crab, Petrolisthes cinctipes and Petrolisthes manimaculis (Anomura: Porcellanidae).</title>
        <authorList>
            <person name="Angst P."/>
        </authorList>
    </citation>
    <scope>NUCLEOTIDE SEQUENCE</scope>
    <source>
        <strain evidence="2">PB745_01</strain>
        <tissue evidence="2">Gill</tissue>
    </source>
</reference>